<dbReference type="OrthoDB" id="528704at2759"/>
<sequence>MSRFVRKAPSVCTDRPLNNSDVSTKLRSLKQLLTSCLGPTGRLKHVQNNIGGHVVTTSSSSVLLTSVTSSQPIIDLISSSILHHVSRFSDCGLFAAVLCLSLIQEAKQSGVSRQVNKHLLSLCTSYLQHEHCGCRVPVDLSSTQDLITLSLSVVSSKPACVLTEAEALHVSRLAVRAFLLTVPCGGPGPVTLGRTLSVGVEGASVLHSEVFPGLLVEVRDVFCLRTAETLRSDPLRVVLFSTSLAGDLCELGDGIIQVHPGVDTDSQILDQLLELCECVIRDGVKLFVCQKVVHPVLQQYLRRHGVMVMERVGLSLMEPLALLTGALPVATLHATIPAKAYGTVKEVSVKEFGSKTMLHLEPAGESAICTMTLCHRNETMLSELKVVCQQTEHVLRLTLKEPSALLGGGCTETHLAAHIRHQSVQEVAESASALGCSQTEYLLGVEGFCRSLEAVAAALHHDGGDSFMDLTHAHHWTRPADAMTENMEDNSALCCGCGMVQSGPTVDMKWTHLNTEHPEFSPAALLKDRAVQPRVLDSFTAKLNALQVAVETANLVLDVRFVIQDTN</sequence>
<dbReference type="GO" id="GO:0005634">
    <property type="term" value="C:nucleus"/>
    <property type="evidence" value="ECO:0007669"/>
    <property type="project" value="Ensembl"/>
</dbReference>
<dbReference type="Gene3D" id="3.30.260.10">
    <property type="entry name" value="TCP-1-like chaperonin intermediate domain"/>
    <property type="match status" value="1"/>
</dbReference>
<dbReference type="SUPFAM" id="SSF48592">
    <property type="entry name" value="GroEL equatorial domain-like"/>
    <property type="match status" value="1"/>
</dbReference>
<dbReference type="GO" id="GO:0005524">
    <property type="term" value="F:ATP binding"/>
    <property type="evidence" value="ECO:0007669"/>
    <property type="project" value="InterPro"/>
</dbReference>
<reference evidence="1" key="1">
    <citation type="submission" date="2025-08" db="UniProtKB">
        <authorList>
            <consortium name="Ensembl"/>
        </authorList>
    </citation>
    <scope>IDENTIFICATION</scope>
</reference>
<evidence type="ECO:0000313" key="2">
    <source>
        <dbReference type="Proteomes" id="UP000261660"/>
    </source>
</evidence>
<dbReference type="InterPro" id="IPR027413">
    <property type="entry name" value="GROEL-like_equatorial_sf"/>
</dbReference>
<dbReference type="GO" id="GO:0051131">
    <property type="term" value="P:chaperone-mediated protein complex assembly"/>
    <property type="evidence" value="ECO:0007669"/>
    <property type="project" value="TreeGrafter"/>
</dbReference>
<evidence type="ECO:0000313" key="1">
    <source>
        <dbReference type="Ensembl" id="ENSLBEP00000022702.1"/>
    </source>
</evidence>
<dbReference type="Pfam" id="PF00118">
    <property type="entry name" value="Cpn60_TCP1"/>
    <property type="match status" value="1"/>
</dbReference>
<dbReference type="GO" id="GO:0043010">
    <property type="term" value="P:camera-type eye development"/>
    <property type="evidence" value="ECO:0007669"/>
    <property type="project" value="Ensembl"/>
</dbReference>
<dbReference type="GO" id="GO:0060271">
    <property type="term" value="P:cilium assembly"/>
    <property type="evidence" value="ECO:0007669"/>
    <property type="project" value="Ensembl"/>
</dbReference>
<dbReference type="Gene3D" id="1.10.560.10">
    <property type="entry name" value="GroEL-like equatorial domain"/>
    <property type="match status" value="1"/>
</dbReference>
<dbReference type="GO" id="GO:1902636">
    <property type="term" value="C:kinociliary basal body"/>
    <property type="evidence" value="ECO:0007669"/>
    <property type="project" value="TreeGrafter"/>
</dbReference>
<organism evidence="1 2">
    <name type="scientific">Labrus bergylta</name>
    <name type="common">ballan wrasse</name>
    <dbReference type="NCBI Taxonomy" id="56723"/>
    <lineage>
        <taxon>Eukaryota</taxon>
        <taxon>Metazoa</taxon>
        <taxon>Chordata</taxon>
        <taxon>Craniata</taxon>
        <taxon>Vertebrata</taxon>
        <taxon>Euteleostomi</taxon>
        <taxon>Actinopterygii</taxon>
        <taxon>Neopterygii</taxon>
        <taxon>Teleostei</taxon>
        <taxon>Neoteleostei</taxon>
        <taxon>Acanthomorphata</taxon>
        <taxon>Eupercaria</taxon>
        <taxon>Labriformes</taxon>
        <taxon>Labridae</taxon>
        <taxon>Labrus</taxon>
    </lineage>
</organism>
<dbReference type="GO" id="GO:0001947">
    <property type="term" value="P:heart looping"/>
    <property type="evidence" value="ECO:0007669"/>
    <property type="project" value="Ensembl"/>
</dbReference>
<proteinExistence type="predicted"/>
<dbReference type="GO" id="GO:0070121">
    <property type="term" value="P:Kupffer's vesicle development"/>
    <property type="evidence" value="ECO:0007669"/>
    <property type="project" value="Ensembl"/>
</dbReference>
<dbReference type="GO" id="GO:0006457">
    <property type="term" value="P:protein folding"/>
    <property type="evidence" value="ECO:0007669"/>
    <property type="project" value="InterPro"/>
</dbReference>
<keyword evidence="2" id="KW-1185">Reference proteome</keyword>
<dbReference type="GO" id="GO:0032402">
    <property type="term" value="P:melanosome transport"/>
    <property type="evidence" value="ECO:0007669"/>
    <property type="project" value="Ensembl"/>
</dbReference>
<dbReference type="GO" id="GO:0005737">
    <property type="term" value="C:cytoplasm"/>
    <property type="evidence" value="ECO:0007669"/>
    <property type="project" value="Ensembl"/>
</dbReference>
<dbReference type="InterPro" id="IPR028790">
    <property type="entry name" value="MKKS"/>
</dbReference>
<dbReference type="GeneTree" id="ENSGT00390000007214"/>
<dbReference type="GO" id="GO:0051082">
    <property type="term" value="F:unfolded protein binding"/>
    <property type="evidence" value="ECO:0007669"/>
    <property type="project" value="InterPro"/>
</dbReference>
<dbReference type="GO" id="GO:0051877">
    <property type="term" value="P:pigment granule aggregation in cell center"/>
    <property type="evidence" value="ECO:0007669"/>
    <property type="project" value="Ensembl"/>
</dbReference>
<dbReference type="InParanoid" id="A0A3Q3FS33"/>
<dbReference type="SUPFAM" id="SSF52029">
    <property type="entry name" value="GroEL apical domain-like"/>
    <property type="match status" value="1"/>
</dbReference>
<dbReference type="GO" id="GO:0048839">
    <property type="term" value="P:inner ear development"/>
    <property type="evidence" value="ECO:0007669"/>
    <property type="project" value="Ensembl"/>
</dbReference>
<protein>
    <submittedName>
        <fullName evidence="1">MKKS centrosomal shuttling protein</fullName>
    </submittedName>
</protein>
<reference evidence="1" key="2">
    <citation type="submission" date="2025-09" db="UniProtKB">
        <authorList>
            <consortium name="Ensembl"/>
        </authorList>
    </citation>
    <scope>IDENTIFICATION</scope>
</reference>
<dbReference type="PANTHER" id="PTHR46787:SF1">
    <property type="entry name" value="MOLECULAR CHAPERONE MKKS"/>
    <property type="match status" value="1"/>
</dbReference>
<dbReference type="Proteomes" id="UP000261660">
    <property type="component" value="Unplaced"/>
</dbReference>
<dbReference type="InterPro" id="IPR002423">
    <property type="entry name" value="Cpn60/GroEL/TCP-1"/>
</dbReference>
<accession>A0A3Q3FS33</accession>
<dbReference type="InterPro" id="IPR027409">
    <property type="entry name" value="GroEL-like_apical_dom_sf"/>
</dbReference>
<dbReference type="GO" id="GO:0060027">
    <property type="term" value="P:convergent extension involved in gastrulation"/>
    <property type="evidence" value="ECO:0007669"/>
    <property type="project" value="Ensembl"/>
</dbReference>
<dbReference type="STRING" id="56723.ENSLBEP00000022702"/>
<dbReference type="AlphaFoldDB" id="A0A3Q3FS33"/>
<name>A0A3Q3FS33_9LABR</name>
<dbReference type="Ensembl" id="ENSLBET00000023888.1">
    <property type="protein sequence ID" value="ENSLBEP00000022702.1"/>
    <property type="gene ID" value="ENSLBEG00000017420.1"/>
</dbReference>
<dbReference type="PANTHER" id="PTHR46787">
    <property type="entry name" value="SYNDROMES PUTATIVE CHAPERONIN-RELATED"/>
    <property type="match status" value="1"/>
</dbReference>
<dbReference type="InterPro" id="IPR027410">
    <property type="entry name" value="TCP-1-like_intermed_sf"/>
</dbReference>
<dbReference type="Gene3D" id="3.50.7.10">
    <property type="entry name" value="GroEL"/>
    <property type="match status" value="1"/>
</dbReference>